<reference evidence="2 5" key="1">
    <citation type="submission" date="2015-06" db="EMBL/GenBank/DDBJ databases">
        <title>Genome sequence of Pseudoalteromonas carrageenovora.</title>
        <authorList>
            <person name="Xie B.-B."/>
            <person name="Rong J.-C."/>
            <person name="Qin Q.-L."/>
            <person name="Zhang Y.-Z."/>
        </authorList>
    </citation>
    <scope>NUCLEOTIDE SEQUENCE [LARGE SCALE GENOMIC DNA]</scope>
    <source>
        <strain evidence="2 5">IAM 12662</strain>
    </source>
</reference>
<dbReference type="GO" id="GO:0016791">
    <property type="term" value="F:phosphatase activity"/>
    <property type="evidence" value="ECO:0007669"/>
    <property type="project" value="TreeGrafter"/>
</dbReference>
<organism evidence="3 4">
    <name type="scientific">Pseudoalteromonas carrageenovora IAM 12662</name>
    <dbReference type="NCBI Taxonomy" id="1314868"/>
    <lineage>
        <taxon>Bacteria</taxon>
        <taxon>Pseudomonadati</taxon>
        <taxon>Pseudomonadota</taxon>
        <taxon>Gammaproteobacteria</taxon>
        <taxon>Alteromonadales</taxon>
        <taxon>Pseudoalteromonadaceae</taxon>
        <taxon>Pseudoalteromonas</taxon>
    </lineage>
</organism>
<protein>
    <submittedName>
        <fullName evidence="3">Metallophosphoesterase</fullName>
    </submittedName>
    <submittedName>
        <fullName evidence="2">Serine/threonine protein phosphatase 1</fullName>
    </submittedName>
</protein>
<dbReference type="RefSeq" id="WP_104643828.1">
    <property type="nucleotide sequence ID" value="NZ_AQGW01000025.1"/>
</dbReference>
<dbReference type="InterPro" id="IPR050126">
    <property type="entry name" value="Ap4A_hydrolase"/>
</dbReference>
<sequence>MKIGTNAIQSAPSKCVISLDNDCRVFVIGDLDGDLPALKHELNKVNFDPQKDFLFCLGDFVDRGEQTPDLFTYLQAINAFMVLGNHEHLMLESLLSNDKAAYKLWTENGGNWHKSISSEKLKVMCKALLSKPLSIVLEYRGYKIGLSHTFPQMWNWNNYPNDKSTVVESLLWDRDVVKHDKIISSNGVDFSIHGHNSTKTPFWVGNSYHIDTNYYGGKPTLLELGEVIKSISLK</sequence>
<name>A0A2K4XEC3_PSEVC</name>
<dbReference type="Proteomes" id="UP000615003">
    <property type="component" value="Unassembled WGS sequence"/>
</dbReference>
<evidence type="ECO:0000313" key="3">
    <source>
        <dbReference type="EMBL" id="SOU42678.1"/>
    </source>
</evidence>
<dbReference type="PANTHER" id="PTHR42850">
    <property type="entry name" value="METALLOPHOSPHOESTERASE"/>
    <property type="match status" value="1"/>
</dbReference>
<dbReference type="EMBL" id="AQGW01000025">
    <property type="protein sequence ID" value="MBE0384289.1"/>
    <property type="molecule type" value="Genomic_DNA"/>
</dbReference>
<evidence type="ECO:0000313" key="4">
    <source>
        <dbReference type="Proteomes" id="UP000238288"/>
    </source>
</evidence>
<dbReference type="OrthoDB" id="5296354at2"/>
<dbReference type="GeneID" id="93665385"/>
<accession>A0A2K4XEC3</accession>
<dbReference type="SUPFAM" id="SSF56300">
    <property type="entry name" value="Metallo-dependent phosphatases"/>
    <property type="match status" value="1"/>
</dbReference>
<keyword evidence="5" id="KW-1185">Reference proteome</keyword>
<reference evidence="3 4" key="2">
    <citation type="submission" date="2017-11" db="EMBL/GenBank/DDBJ databases">
        <authorList>
            <person name="Han C.G."/>
        </authorList>
    </citation>
    <scope>NUCLEOTIDE SEQUENCE [LARGE SCALE GENOMIC DNA]</scope>
    <source>
        <strain evidence="4">ATCC 43555</strain>
        <strain evidence="3">ATCC43555</strain>
    </source>
</reference>
<dbReference type="Proteomes" id="UP000238288">
    <property type="component" value="Chromosome PCAR9b"/>
</dbReference>
<evidence type="ECO:0000313" key="5">
    <source>
        <dbReference type="Proteomes" id="UP000615003"/>
    </source>
</evidence>
<feature type="domain" description="Calcineurin-like phosphoesterase" evidence="1">
    <location>
        <begin position="24"/>
        <end position="195"/>
    </location>
</feature>
<dbReference type="GO" id="GO:0110154">
    <property type="term" value="P:RNA decapping"/>
    <property type="evidence" value="ECO:0007669"/>
    <property type="project" value="TreeGrafter"/>
</dbReference>
<evidence type="ECO:0000259" key="1">
    <source>
        <dbReference type="Pfam" id="PF00149"/>
    </source>
</evidence>
<dbReference type="AlphaFoldDB" id="A0A2K4XEC3"/>
<dbReference type="GO" id="GO:0005737">
    <property type="term" value="C:cytoplasm"/>
    <property type="evidence" value="ECO:0007669"/>
    <property type="project" value="TreeGrafter"/>
</dbReference>
<dbReference type="Gene3D" id="3.60.21.10">
    <property type="match status" value="1"/>
</dbReference>
<evidence type="ECO:0000313" key="2">
    <source>
        <dbReference type="EMBL" id="MBE0384289.1"/>
    </source>
</evidence>
<gene>
    <name evidence="2" type="primary">pphA</name>
    <name evidence="3" type="ORF">PCAR9_B0196</name>
    <name evidence="2" type="ORF">PCARR_b0244</name>
</gene>
<dbReference type="InterPro" id="IPR004843">
    <property type="entry name" value="Calcineurin-like_PHP"/>
</dbReference>
<dbReference type="GO" id="GO:0008803">
    <property type="term" value="F:bis(5'-nucleosyl)-tetraphosphatase (symmetrical) activity"/>
    <property type="evidence" value="ECO:0007669"/>
    <property type="project" value="TreeGrafter"/>
</dbReference>
<dbReference type="PANTHER" id="PTHR42850:SF4">
    <property type="entry name" value="ZINC-DEPENDENT ENDOPOLYPHOSPHATASE"/>
    <property type="match status" value="1"/>
</dbReference>
<proteinExistence type="predicted"/>
<dbReference type="InterPro" id="IPR029052">
    <property type="entry name" value="Metallo-depent_PP-like"/>
</dbReference>
<dbReference type="Pfam" id="PF00149">
    <property type="entry name" value="Metallophos"/>
    <property type="match status" value="1"/>
</dbReference>
<dbReference type="EMBL" id="LT965929">
    <property type="protein sequence ID" value="SOU42678.1"/>
    <property type="molecule type" value="Genomic_DNA"/>
</dbReference>